<gene>
    <name evidence="6" type="ORF">M7I_3111</name>
</gene>
<comment type="caution">
    <text evidence="6">The sequence shown here is derived from an EMBL/GenBank/DDBJ whole genome shotgun (WGS) entry which is preliminary data.</text>
</comment>
<evidence type="ECO:0000259" key="5">
    <source>
        <dbReference type="Pfam" id="PF24883"/>
    </source>
</evidence>
<dbReference type="SMART" id="SM00248">
    <property type="entry name" value="ANK"/>
    <property type="match status" value="3"/>
</dbReference>
<dbReference type="AlphaFoldDB" id="H0EKL2"/>
<dbReference type="PROSITE" id="PS50297">
    <property type="entry name" value="ANK_REP_REGION"/>
    <property type="match status" value="1"/>
</dbReference>
<dbReference type="Pfam" id="PF17100">
    <property type="entry name" value="NACHT_N"/>
    <property type="match status" value="1"/>
</dbReference>
<keyword evidence="1" id="KW-0677">Repeat</keyword>
<dbReference type="EMBL" id="AGUE01000071">
    <property type="protein sequence ID" value="EHL00937.1"/>
    <property type="molecule type" value="Genomic_DNA"/>
</dbReference>
<dbReference type="HOGENOM" id="CLU_276595_0_0_1"/>
<feature type="region of interest" description="Disordered" evidence="3">
    <location>
        <begin position="22"/>
        <end position="46"/>
    </location>
</feature>
<feature type="domain" description="NWD NACHT-NTPase N-terminal" evidence="4">
    <location>
        <begin position="131"/>
        <end position="311"/>
    </location>
</feature>
<keyword evidence="2" id="KW-0040">ANK repeat</keyword>
<dbReference type="InterPro" id="IPR036770">
    <property type="entry name" value="Ankyrin_rpt-contain_sf"/>
</dbReference>
<reference evidence="6 7" key="1">
    <citation type="journal article" date="2012" name="Eukaryot. Cell">
        <title>Genome sequence of the fungus Glarea lozoyensis: the first genome sequence of a species from the Helotiaceae family.</title>
        <authorList>
            <person name="Youssar L."/>
            <person name="Gruening B.A."/>
            <person name="Erxleben A."/>
            <person name="Guenther S."/>
            <person name="Huettel W."/>
        </authorList>
    </citation>
    <scope>NUCLEOTIDE SEQUENCE [LARGE SCALE GENOMIC DNA]</scope>
    <source>
        <strain evidence="7">ATCC 74030 / MF5533</strain>
    </source>
</reference>
<evidence type="ECO:0000313" key="6">
    <source>
        <dbReference type="EMBL" id="EHL00937.1"/>
    </source>
</evidence>
<feature type="repeat" description="ANK" evidence="2">
    <location>
        <begin position="899"/>
        <end position="928"/>
    </location>
</feature>
<dbReference type="Gene3D" id="1.25.40.20">
    <property type="entry name" value="Ankyrin repeat-containing domain"/>
    <property type="match status" value="1"/>
</dbReference>
<sequence length="1150" mass="128194">MADRPSHKHFKKLRSVFSSREGKVRGVKELLPPGATDEDGVPQNELGRSNAKASFWEQAYQDLLTNPKTKSLMKDYDRVMAESKNEAAIKDKKVDGSDGLTAAVVPAANGSPAAAAPANSATEGPGAGGDEEQQHKILGKDSEMKDLVSQKLKEMEDSEWVIKWKGNEVFRVRKAVSEAVKIVQKFSGLASSAASLDPLHAGLVWAGVSCVLPLLLNDTKERTKAVDGIASTSETAARYLLIERDYRDGKLGKNDDFERSAIKICTEILIFYAQAAVFFARNEWKRWLVNTFKIDDWTGALEAISEAETACERFSAILTSSALLKGRQEIAKLLAAHEEETIHKMEAWVSNTQVGEQHHQVREKLGRRYAGSGKWLLDLPAFVEWKNSSHGNFWLRGAVGMGKSSLVSIVVEKMKNEEDNFAYFYCTNALSIPEATESPKCTIIRALAAQLALSPDKKSIAEEVKLKYEKYVSEGLTGVKPGYEDFLELFSRLIASRNSITLVIDALDECPDYVELLAGLKILSERNNNLRLLVSSQRVVPVNAYLTLSINTISSAQNLEDITSFIRGEIEVYKSYHPGVLTDELSRDIVDTLSDKAEGMFKWVDLRLRFLLDPSDEAKQADIQENLDTIKKKPNQGIIKKMVEAAKREAEAEKILAWAFASIRPLHLHEILSLGKERYVKEVENPNASEQDISKLCRIFLFVSENSQLVEMSHSSVSDYLALKFSGKLDEFLADTKTKIDDKKLLQDAHDLSKVLVNRRVAEESISYLLSTKDLKFGQDHAINPESLLSYTAEFWFQHAKVPIRSVNQVINEDQEEMVQEIPEDLRGGLRGQQLYYAMLLGIWDVARDMIDDNRDVNIVGGYFGNCIQLAAYRGNQPTVSKLLDKDVMLNVEAGIFGSALQAAASQGHTDICSMLLNHGADVNATGGLLCNPLQAALTRGSKATIELLTSRIGGTDLPYGNLWKDAFSNIPEEKRKVFGGHLTRFVTIDLPHNLTFEQELLASSGPKIRRIQLDYAPVLDAIARIISQHGYFLVHAMLPRVDNKESLLTEILTYLYTEIFKMLVRILEQSRLTAFRYAILGLRHRGARTAKRHDSIHNMAQTTSNNTEGSLQKDLEVERIGVVPSLPPQMIAEEDVKVADEEMFPATVV</sequence>
<dbReference type="PANTHER" id="PTHR10039">
    <property type="entry name" value="AMELOGENIN"/>
    <property type="match status" value="1"/>
</dbReference>
<evidence type="ECO:0000256" key="2">
    <source>
        <dbReference type="PROSITE-ProRule" id="PRU00023"/>
    </source>
</evidence>
<dbReference type="PROSITE" id="PS50088">
    <property type="entry name" value="ANK_REPEAT"/>
    <property type="match status" value="1"/>
</dbReference>
<dbReference type="Pfam" id="PF12796">
    <property type="entry name" value="Ank_2"/>
    <property type="match status" value="1"/>
</dbReference>
<dbReference type="InParanoid" id="H0EKL2"/>
<name>H0EKL2_GLAL7</name>
<dbReference type="InterPro" id="IPR056884">
    <property type="entry name" value="NPHP3-like_N"/>
</dbReference>
<dbReference type="SUPFAM" id="SSF48403">
    <property type="entry name" value="Ankyrin repeat"/>
    <property type="match status" value="1"/>
</dbReference>
<feature type="region of interest" description="Disordered" evidence="3">
    <location>
        <begin position="110"/>
        <end position="141"/>
    </location>
</feature>
<evidence type="ECO:0000259" key="4">
    <source>
        <dbReference type="Pfam" id="PF17100"/>
    </source>
</evidence>
<dbReference type="SUPFAM" id="SSF52540">
    <property type="entry name" value="P-loop containing nucleoside triphosphate hydrolases"/>
    <property type="match status" value="1"/>
</dbReference>
<feature type="compositionally biased region" description="Low complexity" evidence="3">
    <location>
        <begin position="110"/>
        <end position="121"/>
    </location>
</feature>
<evidence type="ECO:0000256" key="3">
    <source>
        <dbReference type="SAM" id="MobiDB-lite"/>
    </source>
</evidence>
<dbReference type="InterPro" id="IPR002110">
    <property type="entry name" value="Ankyrin_rpt"/>
</dbReference>
<dbReference type="Proteomes" id="UP000005446">
    <property type="component" value="Unassembled WGS sequence"/>
</dbReference>
<dbReference type="PANTHER" id="PTHR10039:SF16">
    <property type="entry name" value="GPI INOSITOL-DEACYLASE"/>
    <property type="match status" value="1"/>
</dbReference>
<protein>
    <submittedName>
        <fullName evidence="6">Putative Vegetative incompatibility protein HET-E-1</fullName>
    </submittedName>
</protein>
<keyword evidence="7" id="KW-1185">Reference proteome</keyword>
<proteinExistence type="predicted"/>
<dbReference type="Pfam" id="PF24883">
    <property type="entry name" value="NPHP3_N"/>
    <property type="match status" value="1"/>
</dbReference>
<feature type="domain" description="Nephrocystin 3-like N-terminal" evidence="5">
    <location>
        <begin position="371"/>
        <end position="536"/>
    </location>
</feature>
<dbReference type="Gene3D" id="3.40.50.300">
    <property type="entry name" value="P-loop containing nucleotide triphosphate hydrolases"/>
    <property type="match status" value="1"/>
</dbReference>
<accession>H0EKL2</accession>
<evidence type="ECO:0000256" key="1">
    <source>
        <dbReference type="ARBA" id="ARBA00022737"/>
    </source>
</evidence>
<feature type="compositionally biased region" description="Basic and acidic residues" evidence="3">
    <location>
        <begin position="132"/>
        <end position="141"/>
    </location>
</feature>
<dbReference type="InterPro" id="IPR031359">
    <property type="entry name" value="NACHT_N"/>
</dbReference>
<dbReference type="OrthoDB" id="163438at2759"/>
<evidence type="ECO:0000313" key="7">
    <source>
        <dbReference type="Proteomes" id="UP000005446"/>
    </source>
</evidence>
<organism evidence="6 7">
    <name type="scientific">Glarea lozoyensis (strain ATCC 74030 / MF5533)</name>
    <dbReference type="NCBI Taxonomy" id="1104152"/>
    <lineage>
        <taxon>Eukaryota</taxon>
        <taxon>Fungi</taxon>
        <taxon>Dikarya</taxon>
        <taxon>Ascomycota</taxon>
        <taxon>Pezizomycotina</taxon>
        <taxon>Leotiomycetes</taxon>
        <taxon>Helotiales</taxon>
        <taxon>Helotiaceae</taxon>
        <taxon>Glarea</taxon>
    </lineage>
</organism>
<dbReference type="InterPro" id="IPR027417">
    <property type="entry name" value="P-loop_NTPase"/>
</dbReference>